<evidence type="ECO:0000313" key="1">
    <source>
        <dbReference type="EMBL" id="CAG8812159.1"/>
    </source>
</evidence>
<dbReference type="AlphaFoldDB" id="A0A9N9P7N6"/>
<keyword evidence="2" id="KW-1185">Reference proteome</keyword>
<comment type="caution">
    <text evidence="1">The sequence shown here is derived from an EMBL/GenBank/DDBJ whole genome shotgun (WGS) entry which is preliminary data.</text>
</comment>
<proteinExistence type="predicted"/>
<name>A0A9N9P7N6_9GLOM</name>
<evidence type="ECO:0000313" key="2">
    <source>
        <dbReference type="Proteomes" id="UP000789759"/>
    </source>
</evidence>
<gene>
    <name evidence="1" type="ORF">CPELLU_LOCUS18762</name>
</gene>
<accession>A0A9N9P7N6</accession>
<dbReference type="Proteomes" id="UP000789759">
    <property type="component" value="Unassembled WGS sequence"/>
</dbReference>
<reference evidence="1" key="1">
    <citation type="submission" date="2021-06" db="EMBL/GenBank/DDBJ databases">
        <authorList>
            <person name="Kallberg Y."/>
            <person name="Tangrot J."/>
            <person name="Rosling A."/>
        </authorList>
    </citation>
    <scope>NUCLEOTIDE SEQUENCE</scope>
    <source>
        <strain evidence="1">FL966</strain>
    </source>
</reference>
<protein>
    <submittedName>
        <fullName evidence="1">22042_t:CDS:1</fullName>
    </submittedName>
</protein>
<sequence length="67" mass="7808">FGNWVHHHKHVDIAILEATAALLGLEAFVNLIKHYWITVYIDNQVARRTIEVAGKKLWQKDIMQQTN</sequence>
<dbReference type="EMBL" id="CAJVQA010039556">
    <property type="protein sequence ID" value="CAG8812159.1"/>
    <property type="molecule type" value="Genomic_DNA"/>
</dbReference>
<organism evidence="1 2">
    <name type="scientific">Cetraspora pellucida</name>
    <dbReference type="NCBI Taxonomy" id="1433469"/>
    <lineage>
        <taxon>Eukaryota</taxon>
        <taxon>Fungi</taxon>
        <taxon>Fungi incertae sedis</taxon>
        <taxon>Mucoromycota</taxon>
        <taxon>Glomeromycotina</taxon>
        <taxon>Glomeromycetes</taxon>
        <taxon>Diversisporales</taxon>
        <taxon>Gigasporaceae</taxon>
        <taxon>Cetraspora</taxon>
    </lineage>
</organism>
<feature type="non-terminal residue" evidence="1">
    <location>
        <position position="1"/>
    </location>
</feature>